<feature type="transmembrane region" description="Helical" evidence="6">
    <location>
        <begin position="105"/>
        <end position="138"/>
    </location>
</feature>
<dbReference type="InterPro" id="IPR035952">
    <property type="entry name" value="Rhomboid-like_sf"/>
</dbReference>
<dbReference type="PANTHER" id="PTHR43066:SF11">
    <property type="entry name" value="PEPTIDASE S54 RHOMBOID DOMAIN-CONTAINING PROTEIN"/>
    <property type="match status" value="1"/>
</dbReference>
<evidence type="ECO:0000259" key="7">
    <source>
        <dbReference type="Pfam" id="PF01694"/>
    </source>
</evidence>
<dbReference type="OrthoDB" id="418595at2759"/>
<dbReference type="Gene3D" id="1.20.1540.10">
    <property type="entry name" value="Rhomboid-like"/>
    <property type="match status" value="1"/>
</dbReference>
<feature type="transmembrane region" description="Helical" evidence="6">
    <location>
        <begin position="50"/>
        <end position="70"/>
    </location>
</feature>
<dbReference type="SUPFAM" id="SSF144091">
    <property type="entry name" value="Rhomboid-like"/>
    <property type="match status" value="1"/>
</dbReference>
<evidence type="ECO:0000256" key="4">
    <source>
        <dbReference type="ARBA" id="ARBA00022989"/>
    </source>
</evidence>
<evidence type="ECO:0000256" key="6">
    <source>
        <dbReference type="SAM" id="Phobius"/>
    </source>
</evidence>
<evidence type="ECO:0000313" key="9">
    <source>
        <dbReference type="Proteomes" id="UP000612055"/>
    </source>
</evidence>
<dbReference type="InterPro" id="IPR022764">
    <property type="entry name" value="Peptidase_S54_rhomboid_dom"/>
</dbReference>
<feature type="transmembrane region" description="Helical" evidence="6">
    <location>
        <begin position="77"/>
        <end position="99"/>
    </location>
</feature>
<accession>A0A835XRC9</accession>
<dbReference type="PANTHER" id="PTHR43066">
    <property type="entry name" value="RHOMBOID-RELATED PROTEIN"/>
    <property type="match status" value="1"/>
</dbReference>
<dbReference type="AlphaFoldDB" id="A0A835XRC9"/>
<protein>
    <recommendedName>
        <fullName evidence="7">Peptidase S54 rhomboid domain-containing protein</fullName>
    </recommendedName>
</protein>
<name>A0A835XRC9_9CHLO</name>
<keyword evidence="9" id="KW-1185">Reference proteome</keyword>
<sequence length="214" mass="21326">MALYNGNGAWWQFVTSAFVHANMAHLSRNMFLLWLWGSVLRREVTGPGVWFAYVISALGANIAAATFLGAKVKTGTALLGVSASGGCAGVALAALALTFRPTLRWLLGAALAVQFTLPALISAPVPFAPAAAGGAAAAGQSMLAKLLPGWMASAAGDVAGAGSLVGAAAAGVGSGPGLGGFVTVLKSPAMSWLWGAAAGALIVVFLARLPVPPE</sequence>
<dbReference type="GO" id="GO:0004252">
    <property type="term" value="F:serine-type endopeptidase activity"/>
    <property type="evidence" value="ECO:0007669"/>
    <property type="project" value="InterPro"/>
</dbReference>
<evidence type="ECO:0000256" key="2">
    <source>
        <dbReference type="ARBA" id="ARBA00009045"/>
    </source>
</evidence>
<feature type="domain" description="Peptidase S54 rhomboid" evidence="7">
    <location>
        <begin position="8"/>
        <end position="106"/>
    </location>
</feature>
<evidence type="ECO:0000313" key="8">
    <source>
        <dbReference type="EMBL" id="KAG2488339.1"/>
    </source>
</evidence>
<proteinExistence type="inferred from homology"/>
<dbReference type="EMBL" id="JAEHOE010000084">
    <property type="protein sequence ID" value="KAG2488339.1"/>
    <property type="molecule type" value="Genomic_DNA"/>
</dbReference>
<organism evidence="8 9">
    <name type="scientific">Edaphochlamys debaryana</name>
    <dbReference type="NCBI Taxonomy" id="47281"/>
    <lineage>
        <taxon>Eukaryota</taxon>
        <taxon>Viridiplantae</taxon>
        <taxon>Chlorophyta</taxon>
        <taxon>core chlorophytes</taxon>
        <taxon>Chlorophyceae</taxon>
        <taxon>CS clade</taxon>
        <taxon>Chlamydomonadales</taxon>
        <taxon>Chlamydomonadales incertae sedis</taxon>
        <taxon>Edaphochlamys</taxon>
    </lineage>
</organism>
<evidence type="ECO:0000256" key="1">
    <source>
        <dbReference type="ARBA" id="ARBA00004141"/>
    </source>
</evidence>
<dbReference type="GO" id="GO:0016020">
    <property type="term" value="C:membrane"/>
    <property type="evidence" value="ECO:0007669"/>
    <property type="project" value="UniProtKB-SubCell"/>
</dbReference>
<gene>
    <name evidence="8" type="ORF">HYH03_013029</name>
</gene>
<feature type="transmembrane region" description="Helical" evidence="6">
    <location>
        <begin position="150"/>
        <end position="172"/>
    </location>
</feature>
<keyword evidence="5 6" id="KW-0472">Membrane</keyword>
<keyword evidence="3 6" id="KW-0812">Transmembrane</keyword>
<comment type="subcellular location">
    <subcellularLocation>
        <location evidence="1">Membrane</location>
        <topology evidence="1">Multi-pass membrane protein</topology>
    </subcellularLocation>
</comment>
<reference evidence="8" key="1">
    <citation type="journal article" date="2020" name="bioRxiv">
        <title>Comparative genomics of Chlamydomonas.</title>
        <authorList>
            <person name="Craig R.J."/>
            <person name="Hasan A.R."/>
            <person name="Ness R.W."/>
            <person name="Keightley P.D."/>
        </authorList>
    </citation>
    <scope>NUCLEOTIDE SEQUENCE</scope>
    <source>
        <strain evidence="8">CCAP 11/70</strain>
    </source>
</reference>
<comment type="similarity">
    <text evidence="2">Belongs to the peptidase S54 family.</text>
</comment>
<feature type="transmembrane region" description="Helical" evidence="6">
    <location>
        <begin position="192"/>
        <end position="211"/>
    </location>
</feature>
<keyword evidence="4 6" id="KW-1133">Transmembrane helix</keyword>
<comment type="caution">
    <text evidence="8">The sequence shown here is derived from an EMBL/GenBank/DDBJ whole genome shotgun (WGS) entry which is preliminary data.</text>
</comment>
<dbReference type="Proteomes" id="UP000612055">
    <property type="component" value="Unassembled WGS sequence"/>
</dbReference>
<dbReference type="Pfam" id="PF01694">
    <property type="entry name" value="Rhomboid"/>
    <property type="match status" value="1"/>
</dbReference>
<evidence type="ECO:0000256" key="5">
    <source>
        <dbReference type="ARBA" id="ARBA00023136"/>
    </source>
</evidence>
<evidence type="ECO:0000256" key="3">
    <source>
        <dbReference type="ARBA" id="ARBA00022692"/>
    </source>
</evidence>